<evidence type="ECO:0000313" key="3">
    <source>
        <dbReference type="Proteomes" id="UP000005268"/>
    </source>
</evidence>
<dbReference type="HOGENOM" id="CLU_3102814_0_0_6"/>
<evidence type="ECO:0000313" key="2">
    <source>
        <dbReference type="EMBL" id="AFK70345.1"/>
    </source>
</evidence>
<gene>
    <name evidence="2" type="ORF">YSA_06631</name>
</gene>
<name>I3UXX4_PSEPU</name>
<keyword evidence="1" id="KW-0812">Transmembrane</keyword>
<reference evidence="2 3" key="1">
    <citation type="journal article" date="2012" name="J. Bacteriol.">
        <title>Complete Genome Sequence of the Naphthalene-Degrading Pseudomonas putida Strain ND6.</title>
        <authorList>
            <person name="Li S."/>
            <person name="Zhao H."/>
            <person name="Li Y."/>
            <person name="Niu S."/>
            <person name="Cai B."/>
        </authorList>
    </citation>
    <scope>NUCLEOTIDE SEQUENCE [LARGE SCALE GENOMIC DNA]</scope>
    <source>
        <strain evidence="2 3">ND6</strain>
    </source>
</reference>
<keyword evidence="1" id="KW-0472">Membrane</keyword>
<evidence type="ECO:0000256" key="1">
    <source>
        <dbReference type="SAM" id="Phobius"/>
    </source>
</evidence>
<dbReference type="KEGG" id="ppi:YSA_06631"/>
<keyword evidence="1" id="KW-1133">Transmembrane helix</keyword>
<sequence>MDYAKLREMTGFSFACFTESFLASMAFIVLIRSLRILSCNLEVQLFSCYRG</sequence>
<organism evidence="2 3">
    <name type="scientific">Pseudomonas putida ND6</name>
    <dbReference type="NCBI Taxonomy" id="231023"/>
    <lineage>
        <taxon>Bacteria</taxon>
        <taxon>Pseudomonadati</taxon>
        <taxon>Pseudomonadota</taxon>
        <taxon>Gammaproteobacteria</taxon>
        <taxon>Pseudomonadales</taxon>
        <taxon>Pseudomonadaceae</taxon>
        <taxon>Pseudomonas</taxon>
    </lineage>
</organism>
<protein>
    <submittedName>
        <fullName evidence="2">Uncharacterized protein</fullName>
    </submittedName>
</protein>
<dbReference type="Proteomes" id="UP000005268">
    <property type="component" value="Chromosome"/>
</dbReference>
<dbReference type="EMBL" id="CP003588">
    <property type="protein sequence ID" value="AFK70345.1"/>
    <property type="molecule type" value="Genomic_DNA"/>
</dbReference>
<dbReference type="AlphaFoldDB" id="I3UXX4"/>
<feature type="transmembrane region" description="Helical" evidence="1">
    <location>
        <begin position="12"/>
        <end position="31"/>
    </location>
</feature>
<proteinExistence type="predicted"/>
<accession>I3UXX4</accession>